<organism evidence="1 2">
    <name type="scientific">Ambrosiozyma monospora</name>
    <name type="common">Yeast</name>
    <name type="synonym">Endomycopsis monosporus</name>
    <dbReference type="NCBI Taxonomy" id="43982"/>
    <lineage>
        <taxon>Eukaryota</taxon>
        <taxon>Fungi</taxon>
        <taxon>Dikarya</taxon>
        <taxon>Ascomycota</taxon>
        <taxon>Saccharomycotina</taxon>
        <taxon>Pichiomycetes</taxon>
        <taxon>Pichiales</taxon>
        <taxon>Pichiaceae</taxon>
        <taxon>Ambrosiozyma</taxon>
    </lineage>
</organism>
<proteinExistence type="predicted"/>
<sequence>MTVNELINTDSTKVRIFIVRHGQTDWNTKKILQGHKDISLNENGQQQAQKVAERLTDFKFDQIVSSDLTRCLETLQPIINNNRFMNVDDVTVADLKSANGDGKDGEVKVVPAFRKTSNLRERQMGPVEGMYIKDAIAKYGEKNYKDLGETKTHMIERVSSEWETIWKDSISQNQKNVLLCTHGGVITNLSNYLFSDVGYKLGDGLTGDDLRFPFNTSVTVVDVNKEDLKDGCIAVFGSTLHLGAERLKVADQRIV</sequence>
<evidence type="ECO:0000313" key="2">
    <source>
        <dbReference type="Proteomes" id="UP001165064"/>
    </source>
</evidence>
<comment type="caution">
    <text evidence="1">The sequence shown here is derived from an EMBL/GenBank/DDBJ whole genome shotgun (WGS) entry which is preliminary data.</text>
</comment>
<dbReference type="EMBL" id="BSXS01000624">
    <property type="protein sequence ID" value="GME73213.1"/>
    <property type="molecule type" value="Genomic_DNA"/>
</dbReference>
<accession>A0ACB5SUA9</accession>
<evidence type="ECO:0000313" key="1">
    <source>
        <dbReference type="EMBL" id="GME73213.1"/>
    </source>
</evidence>
<dbReference type="Proteomes" id="UP001165064">
    <property type="component" value="Unassembled WGS sequence"/>
</dbReference>
<name>A0ACB5SUA9_AMBMO</name>
<gene>
    <name evidence="1" type="ORF">Amon02_000130200</name>
</gene>
<keyword evidence="2" id="KW-1185">Reference proteome</keyword>
<reference evidence="1" key="1">
    <citation type="submission" date="2023-04" db="EMBL/GenBank/DDBJ databases">
        <title>Ambrosiozyma monospora NBRC 10751.</title>
        <authorList>
            <person name="Ichikawa N."/>
            <person name="Sato H."/>
            <person name="Tonouchi N."/>
        </authorList>
    </citation>
    <scope>NUCLEOTIDE SEQUENCE</scope>
    <source>
        <strain evidence="1">NBRC 10751</strain>
    </source>
</reference>
<protein>
    <submittedName>
        <fullName evidence="1">Unnamed protein product</fullName>
    </submittedName>
</protein>